<keyword evidence="4" id="KW-0067">ATP-binding</keyword>
<sequence>MHNYVCGVNSRYELRSRKHYPQHISMSKPSPVNSSARDDAIIAGRQTPTFYVKSPHPILDGVVDDQNAKSRGVGNGVAFRRIDLPSKRSFYPTYSEFANTKLNRGADTSDDGAVVEDGANVTIKNDESEEETVRPYLGRRMETRRTMIHQAQQEDYDNISDDGGMKGELDEITAEMPTLETYVPREPCYEKANAIPFAQVCQRLEYLWKLRLNKKRVITKQKKLECLLPDALKEYLGDESPYPYLRLILAEHDSSRPHTGLKEARIAETWAKAMGCDKGTEAYKQLTGFKNSMVIKNASSVGDLSCVVQDVMTDRMPGGGSKLTVGDINEWLDLLVDIVKDKFGMAVESRGEKSSWRKSLEKAVASKNAAKKHDKYAVLVEKLIDKNMSPVEHKFIVRIILQHIHVGINLREILGYMNPHAIDIHYASNSLKELCSRLSDPEYVRLLKATVDKNTKDIMESNRQIWMTPSNLPAVLQNTISPMLSRRTSFQTFLKEIAHRHSQLDKVLPAESPAKSCLAIKHPAFACEIKMDGERDLVHIKRGIVTIQTRNGTWYSPLYSPAIGPSLRAAIAGYDVDVILDGEMIAWDGIENRPIPFGSNRTVAEMNRNQRSRDGTQDVRDIGLHENETDINVMTVAKDKAFKEMNITSASMDMSATTNVAPWGICSNKYWLQYVVFDILYVDGPDAEDLVSKARHLFGKDDTIHTGSLINMDCMQRKCILYHLINPQDKIVEHIQSVIIRSDGTRMEAANYFLGKCGLEYGMTPCVLDSIYVALCGKSGTTKFDSQRCGKTHEEIEIMRSLELESLYNQIVDNGGQEGLIFKDLASPYYLGAKSRSFGYWWKLKPDYDASGKVGDIDLLVLGGRYADGFDRRGLLSSLVVGCLSTEHRYGGPGAKYIVVTKVNLAKDTEKVLKDLTGLQRADESGEFRLGYWFKSDEVPDFISSESYQRGFVRDELGWKPEKKDRPDVWINPEDSFVVTVNSAELQTSHSMQAGFTLRFPRITKIRGKGSEDPKNPDDVADWSQLHTIFIEQESSRQEGLSFGSQQQQASRFLTAKQLLLSGKQKPAKRIQKQTNEVKRFHIPDACTPISNVLNGFSFCVLPGNYCLENDAFAAAQADERCWATDAKLVTRREDVILFIQSHGGTCQLAVHKGTDFVLGGAATDASVSNLRTLMENTDKNGTAKKDADARRLLELGGVIKWSFVYSIVSKFLMKIDDDASGYRHQIKKDWPSLAYPRRSDFLILSDVARMSLRSTEDDYGLQISDVAGTLDFVRALEEVGRQYQRSVNRVGRVPWQVRALNNFDECERWVFGGEVQRLWPYHKHADANGSICILYPDLFADFGFEEQKDASKEALEFSESPRWKDVTESKSLGKLAACLPLAKALGAIVTPHLHNGVSHVLCDLNRQQLKWSSMHPISIYSDAESGSRLHERLLTLEEMAGPDWAGVILVSPVWLEETWNEESIAYRHDKKQHRVGTDLSASSRSKLSLEPNAADRG</sequence>
<dbReference type="SUPFAM" id="SSF50249">
    <property type="entry name" value="Nucleic acid-binding proteins"/>
    <property type="match status" value="1"/>
</dbReference>
<evidence type="ECO:0000313" key="9">
    <source>
        <dbReference type="Proteomes" id="UP001530377"/>
    </source>
</evidence>
<keyword evidence="9" id="KW-1185">Reference proteome</keyword>
<keyword evidence="3" id="KW-0547">Nucleotide-binding</keyword>
<accession>A0ABD3STE0</accession>
<name>A0ABD3STE0_9STRA</name>
<dbReference type="PROSITE" id="PS50160">
    <property type="entry name" value="DNA_LIGASE_A3"/>
    <property type="match status" value="1"/>
</dbReference>
<dbReference type="Gene3D" id="1.10.3260.10">
    <property type="entry name" value="DNA ligase, ATP-dependent, N-terminal domain"/>
    <property type="match status" value="1"/>
</dbReference>
<evidence type="ECO:0000256" key="1">
    <source>
        <dbReference type="ARBA" id="ARBA00007572"/>
    </source>
</evidence>
<reference evidence="8 9" key="1">
    <citation type="submission" date="2024-10" db="EMBL/GenBank/DDBJ databases">
        <title>Updated reference genomes for cyclostephanoid diatoms.</title>
        <authorList>
            <person name="Roberts W.R."/>
            <person name="Alverson A.J."/>
        </authorList>
    </citation>
    <scope>NUCLEOTIDE SEQUENCE [LARGE SCALE GENOMIC DNA]</scope>
    <source>
        <strain evidence="8 9">AJA228-03</strain>
    </source>
</reference>
<feature type="domain" description="ATP-dependent DNA ligase family profile" evidence="7">
    <location>
        <begin position="816"/>
        <end position="885"/>
    </location>
</feature>
<proteinExistence type="inferred from homology"/>
<evidence type="ECO:0000259" key="7">
    <source>
        <dbReference type="PROSITE" id="PS50160"/>
    </source>
</evidence>
<evidence type="ECO:0000313" key="8">
    <source>
        <dbReference type="EMBL" id="KAL3827620.1"/>
    </source>
</evidence>
<evidence type="ECO:0000256" key="2">
    <source>
        <dbReference type="ARBA" id="ARBA00022598"/>
    </source>
</evidence>
<keyword evidence="5" id="KW-0539">Nucleus</keyword>
<dbReference type="InterPro" id="IPR012308">
    <property type="entry name" value="DNA_ligase_ATP-dep_N"/>
</dbReference>
<protein>
    <recommendedName>
        <fullName evidence="7">ATP-dependent DNA ligase family profile domain-containing protein</fullName>
    </recommendedName>
</protein>
<evidence type="ECO:0000256" key="5">
    <source>
        <dbReference type="ARBA" id="ARBA00023242"/>
    </source>
</evidence>
<dbReference type="GO" id="GO:0005524">
    <property type="term" value="F:ATP binding"/>
    <property type="evidence" value="ECO:0007669"/>
    <property type="project" value="UniProtKB-KW"/>
</dbReference>
<dbReference type="Pfam" id="PF04675">
    <property type="entry name" value="DNA_ligase_A_N"/>
    <property type="match status" value="1"/>
</dbReference>
<dbReference type="EMBL" id="JALLPB020000001">
    <property type="protein sequence ID" value="KAL3827620.1"/>
    <property type="molecule type" value="Genomic_DNA"/>
</dbReference>
<dbReference type="InterPro" id="IPR012310">
    <property type="entry name" value="DNA_ligase_ATP-dep_cent"/>
</dbReference>
<comment type="similarity">
    <text evidence="1">Belongs to the ATP-dependent DNA ligase family.</text>
</comment>
<comment type="caution">
    <text evidence="8">The sequence shown here is derived from an EMBL/GenBank/DDBJ whole genome shotgun (WGS) entry which is preliminary data.</text>
</comment>
<dbReference type="PANTHER" id="PTHR45997:SF1">
    <property type="entry name" value="DNA LIGASE 4"/>
    <property type="match status" value="1"/>
</dbReference>
<dbReference type="Pfam" id="PF01068">
    <property type="entry name" value="DNA_ligase_A_M"/>
    <property type="match status" value="1"/>
</dbReference>
<dbReference type="InterPro" id="IPR029710">
    <property type="entry name" value="LIG4"/>
</dbReference>
<feature type="region of interest" description="Disordered" evidence="6">
    <location>
        <begin position="1476"/>
        <end position="1498"/>
    </location>
</feature>
<evidence type="ECO:0000256" key="3">
    <source>
        <dbReference type="ARBA" id="ARBA00022741"/>
    </source>
</evidence>
<dbReference type="Proteomes" id="UP001530377">
    <property type="component" value="Unassembled WGS sequence"/>
</dbReference>
<keyword evidence="2" id="KW-0436">Ligase</keyword>
<evidence type="ECO:0000256" key="6">
    <source>
        <dbReference type="SAM" id="MobiDB-lite"/>
    </source>
</evidence>
<dbReference type="InterPro" id="IPR036599">
    <property type="entry name" value="DNA_ligase_N_sf"/>
</dbReference>
<dbReference type="Gene3D" id="2.40.50.140">
    <property type="entry name" value="Nucleic acid-binding proteins"/>
    <property type="match status" value="1"/>
</dbReference>
<dbReference type="GO" id="GO:0016874">
    <property type="term" value="F:ligase activity"/>
    <property type="evidence" value="ECO:0007669"/>
    <property type="project" value="UniProtKB-KW"/>
</dbReference>
<dbReference type="PANTHER" id="PTHR45997">
    <property type="entry name" value="DNA LIGASE 4"/>
    <property type="match status" value="1"/>
</dbReference>
<dbReference type="InterPro" id="IPR012340">
    <property type="entry name" value="NA-bd_OB-fold"/>
</dbReference>
<dbReference type="Gene3D" id="3.30.470.30">
    <property type="entry name" value="DNA ligase/mRNA capping enzyme"/>
    <property type="match status" value="1"/>
</dbReference>
<evidence type="ECO:0000256" key="4">
    <source>
        <dbReference type="ARBA" id="ARBA00022840"/>
    </source>
</evidence>
<dbReference type="SUPFAM" id="SSF56091">
    <property type="entry name" value="DNA ligase/mRNA capping enzyme, catalytic domain"/>
    <property type="match status" value="1"/>
</dbReference>
<organism evidence="8 9">
    <name type="scientific">Cyclostephanos tholiformis</name>
    <dbReference type="NCBI Taxonomy" id="382380"/>
    <lineage>
        <taxon>Eukaryota</taxon>
        <taxon>Sar</taxon>
        <taxon>Stramenopiles</taxon>
        <taxon>Ochrophyta</taxon>
        <taxon>Bacillariophyta</taxon>
        <taxon>Coscinodiscophyceae</taxon>
        <taxon>Thalassiosirophycidae</taxon>
        <taxon>Stephanodiscales</taxon>
        <taxon>Stephanodiscaceae</taxon>
        <taxon>Cyclostephanos</taxon>
    </lineage>
</organism>
<gene>
    <name evidence="8" type="ORF">ACHAXA_000493</name>
</gene>